<accession>A0A218MKT1</accession>
<dbReference type="EMBL" id="KY052802">
    <property type="protein sequence ID" value="ASE99898.1"/>
    <property type="molecule type" value="Genomic_DNA"/>
</dbReference>
<protein>
    <submittedName>
        <fullName evidence="1">Uncharacterized protein</fullName>
    </submittedName>
</protein>
<sequence length="81" mass="9482">MREMLLSAIKSYYVGHINKHIANIEVYLRTSVGIGEHSDIIESIDKEMDKVATYDDKIAMVVKYFERKQEDEKKEEKSKSK</sequence>
<proteinExistence type="predicted"/>
<reference evidence="1" key="1">
    <citation type="submission" date="2016-10" db="EMBL/GenBank/DDBJ databases">
        <authorList>
            <person name="Varghese N."/>
        </authorList>
    </citation>
    <scope>NUCLEOTIDE SEQUENCE</scope>
</reference>
<name>A0A218MKT1_9VIRU</name>
<evidence type="ECO:0000313" key="1">
    <source>
        <dbReference type="EMBL" id="ASE99898.1"/>
    </source>
</evidence>
<organism evidence="1">
    <name type="scientific">uncultured virus</name>
    <dbReference type="NCBI Taxonomy" id="340016"/>
    <lineage>
        <taxon>Viruses</taxon>
        <taxon>environmental samples</taxon>
    </lineage>
</organism>
<reference evidence="1" key="2">
    <citation type="journal article" date="2017" name="Nat. Commun.">
        <title>Single-virus genomics reveals hidden cosmopolitan and abundant viruses.</title>
        <authorList>
            <person name="Martinez-Hernandez F."/>
            <person name="Fornas O."/>
            <person name="Lluesma Gomez M."/>
            <person name="Bolduc B."/>
            <person name="de la Cruz Pena M.J."/>
            <person name="Martinez J.M."/>
            <person name="Anton J."/>
            <person name="Gasol J.M."/>
            <person name="Rosselli R."/>
            <person name="Rodriguez-Valera F."/>
            <person name="Sullivan M.B."/>
            <person name="Acinas S.G."/>
            <person name="Martinez-Garcia M."/>
        </authorList>
    </citation>
    <scope>NUCLEOTIDE SEQUENCE</scope>
</reference>